<gene>
    <name evidence="1" type="ORF">MCMEM_1932</name>
</gene>
<evidence type="ECO:0000313" key="2">
    <source>
        <dbReference type="Proteomes" id="UP000033048"/>
    </source>
</evidence>
<dbReference type="HOGENOM" id="CLU_1648325_0_0_2"/>
<name>A0A0E3X111_METMT</name>
<keyword evidence="2" id="KW-1185">Reference proteome</keyword>
<sequence>MKDLQNDNSSTITQQRFDINDNQVNSEILVDGCVVVPPQKIAKKSRKTRDMPVPATHDHTVQQEDMCKTAAATALDTIVHSQAEEFEKKHAVEVDFIKVTHTDGEVNVEVSTTPDNGFGIILAKSIQSRMMIYDNISEQVKDHYFEFHPGFKHEVTEVVA</sequence>
<organism evidence="1 2">
    <name type="scientific">Methanococcoides methylutens MM1</name>
    <dbReference type="NCBI Taxonomy" id="1434104"/>
    <lineage>
        <taxon>Archaea</taxon>
        <taxon>Methanobacteriati</taxon>
        <taxon>Methanobacteriota</taxon>
        <taxon>Stenosarchaea group</taxon>
        <taxon>Methanomicrobia</taxon>
        <taxon>Methanosarcinales</taxon>
        <taxon>Methanosarcinaceae</taxon>
        <taxon>Methanococcoides</taxon>
    </lineage>
</organism>
<dbReference type="Proteomes" id="UP000033048">
    <property type="component" value="Chromosome"/>
</dbReference>
<evidence type="ECO:0000313" key="1">
    <source>
        <dbReference type="EMBL" id="AKB85985.1"/>
    </source>
</evidence>
<dbReference type="KEGG" id="mmet:MCMEM_1932"/>
<dbReference type="RefSeq" id="WP_048206008.1">
    <property type="nucleotide sequence ID" value="NZ_CP009518.1"/>
</dbReference>
<dbReference type="AlphaFoldDB" id="A0A0E3X111"/>
<reference evidence="1 2" key="1">
    <citation type="submission" date="2014-07" db="EMBL/GenBank/DDBJ databases">
        <title>Methanogenic archaea and the global carbon cycle.</title>
        <authorList>
            <person name="Henriksen J.R."/>
            <person name="Luke J."/>
            <person name="Reinhart S."/>
            <person name="Benedict M.N."/>
            <person name="Youngblut N.D."/>
            <person name="Metcalf M.E."/>
            <person name="Whitaker R.J."/>
            <person name="Metcalf W.W."/>
        </authorList>
    </citation>
    <scope>NUCLEOTIDE SEQUENCE [LARGE SCALE GENOMIC DNA]</scope>
    <source>
        <strain evidence="1 2">MM1</strain>
    </source>
</reference>
<accession>A0A0E3X111</accession>
<proteinExistence type="predicted"/>
<dbReference type="EMBL" id="CP009518">
    <property type="protein sequence ID" value="AKB85985.1"/>
    <property type="molecule type" value="Genomic_DNA"/>
</dbReference>
<protein>
    <submittedName>
        <fullName evidence="1">Uncharacterized protein</fullName>
    </submittedName>
</protein>
<dbReference type="GeneID" id="24894509"/>